<dbReference type="AlphaFoldDB" id="A0A6C0H649"/>
<organism evidence="1">
    <name type="scientific">viral metagenome</name>
    <dbReference type="NCBI Taxonomy" id="1070528"/>
    <lineage>
        <taxon>unclassified sequences</taxon>
        <taxon>metagenomes</taxon>
        <taxon>organismal metagenomes</taxon>
    </lineage>
</organism>
<name>A0A6C0H649_9ZZZZ</name>
<accession>A0A6C0H649</accession>
<reference evidence="1" key="1">
    <citation type="journal article" date="2020" name="Nature">
        <title>Giant virus diversity and host interactions through global metagenomics.</title>
        <authorList>
            <person name="Schulz F."/>
            <person name="Roux S."/>
            <person name="Paez-Espino D."/>
            <person name="Jungbluth S."/>
            <person name="Walsh D.A."/>
            <person name="Denef V.J."/>
            <person name="McMahon K.D."/>
            <person name="Konstantinidis K.T."/>
            <person name="Eloe-Fadrosh E.A."/>
            <person name="Kyrpides N.C."/>
            <person name="Woyke T."/>
        </authorList>
    </citation>
    <scope>NUCLEOTIDE SEQUENCE</scope>
    <source>
        <strain evidence="1">GVMAG-M-3300023179-71</strain>
    </source>
</reference>
<dbReference type="Pfam" id="PF09612">
    <property type="entry name" value="HtrL_YibB"/>
    <property type="match status" value="1"/>
</dbReference>
<protein>
    <submittedName>
        <fullName evidence="1">Uncharacterized protein</fullName>
    </submittedName>
</protein>
<sequence>MVATIVSAFISNVNNYRTSETYLEYGKILLSVPVYKIIFLDESFTDFSKSFINEYNHFIYINKNSLKWYKYKNDCNLFIQKNNKDTLEYLIIQLNKNKWVLDATKINPFNTNTFIWIDFGIYHMCSMSPELFTKEIIRISEKNIENIYIPIVKPFFYLNKNNQQQLLNNVIWFFAGSIFSGNPKYIKQFYKLTKHKIKMIINHFHTLTWEINVWYFIYNDYPHLFNCYYCDHNNSILLNY</sequence>
<proteinExistence type="predicted"/>
<evidence type="ECO:0000313" key="1">
    <source>
        <dbReference type="EMBL" id="QHT75887.1"/>
    </source>
</evidence>
<dbReference type="EMBL" id="MN739884">
    <property type="protein sequence ID" value="QHT75887.1"/>
    <property type="molecule type" value="Genomic_DNA"/>
</dbReference>
<dbReference type="InterPro" id="IPR011735">
    <property type="entry name" value="WlaTC/HtrL_glycosyltransf"/>
</dbReference>